<dbReference type="AlphaFoldDB" id="X1FE23"/>
<sequence length="32" mass="3502">EQQESEKQFSAGKIVHGEGKPTHGAEEQGQYS</sequence>
<proteinExistence type="predicted"/>
<comment type="caution">
    <text evidence="2">The sequence shown here is derived from an EMBL/GenBank/DDBJ whole genome shotgun (WGS) entry which is preliminary data.</text>
</comment>
<dbReference type="EMBL" id="BART01040749">
    <property type="protein sequence ID" value="GAH30790.1"/>
    <property type="molecule type" value="Genomic_DNA"/>
</dbReference>
<accession>X1FE23</accession>
<feature type="compositionally biased region" description="Basic and acidic residues" evidence="1">
    <location>
        <begin position="15"/>
        <end position="26"/>
    </location>
</feature>
<evidence type="ECO:0000256" key="1">
    <source>
        <dbReference type="SAM" id="MobiDB-lite"/>
    </source>
</evidence>
<organism evidence="2">
    <name type="scientific">marine sediment metagenome</name>
    <dbReference type="NCBI Taxonomy" id="412755"/>
    <lineage>
        <taxon>unclassified sequences</taxon>
        <taxon>metagenomes</taxon>
        <taxon>ecological metagenomes</taxon>
    </lineage>
</organism>
<gene>
    <name evidence="2" type="ORF">S01H4_66099</name>
</gene>
<evidence type="ECO:0000313" key="2">
    <source>
        <dbReference type="EMBL" id="GAH30790.1"/>
    </source>
</evidence>
<reference evidence="2" key="1">
    <citation type="journal article" date="2014" name="Front. Microbiol.">
        <title>High frequency of phylogenetically diverse reductive dehalogenase-homologous genes in deep subseafloor sedimentary metagenomes.</title>
        <authorList>
            <person name="Kawai M."/>
            <person name="Futagami T."/>
            <person name="Toyoda A."/>
            <person name="Takaki Y."/>
            <person name="Nishi S."/>
            <person name="Hori S."/>
            <person name="Arai W."/>
            <person name="Tsubouchi T."/>
            <person name="Morono Y."/>
            <person name="Uchiyama I."/>
            <person name="Ito T."/>
            <person name="Fujiyama A."/>
            <person name="Inagaki F."/>
            <person name="Takami H."/>
        </authorList>
    </citation>
    <scope>NUCLEOTIDE SEQUENCE</scope>
    <source>
        <strain evidence="2">Expedition CK06-06</strain>
    </source>
</reference>
<feature type="region of interest" description="Disordered" evidence="1">
    <location>
        <begin position="1"/>
        <end position="32"/>
    </location>
</feature>
<name>X1FE23_9ZZZZ</name>
<feature type="non-terminal residue" evidence="2">
    <location>
        <position position="1"/>
    </location>
</feature>
<protein>
    <submittedName>
        <fullName evidence="2">Uncharacterized protein</fullName>
    </submittedName>
</protein>